<gene>
    <name evidence="1" type="ORF">MCHLO_02210</name>
</gene>
<reference evidence="1" key="1">
    <citation type="submission" date="2014-09" db="EMBL/GenBank/DDBJ databases">
        <title>Genome sequence of the luminous mushroom Mycena chlorophos for searching fungal bioluminescence genes.</title>
        <authorList>
            <person name="Tanaka Y."/>
            <person name="Kasuga D."/>
            <person name="Oba Y."/>
            <person name="Hase S."/>
            <person name="Sato K."/>
            <person name="Oba Y."/>
            <person name="Sakakibara Y."/>
        </authorList>
    </citation>
    <scope>NUCLEOTIDE SEQUENCE</scope>
</reference>
<dbReference type="EMBL" id="DF839870">
    <property type="protein sequence ID" value="GAT44595.1"/>
    <property type="molecule type" value="Genomic_DNA"/>
</dbReference>
<proteinExistence type="predicted"/>
<organism evidence="1 2">
    <name type="scientific">Mycena chlorophos</name>
    <name type="common">Agaric fungus</name>
    <name type="synonym">Agaricus chlorophos</name>
    <dbReference type="NCBI Taxonomy" id="658473"/>
    <lineage>
        <taxon>Eukaryota</taxon>
        <taxon>Fungi</taxon>
        <taxon>Dikarya</taxon>
        <taxon>Basidiomycota</taxon>
        <taxon>Agaricomycotina</taxon>
        <taxon>Agaricomycetes</taxon>
        <taxon>Agaricomycetidae</taxon>
        <taxon>Agaricales</taxon>
        <taxon>Marasmiineae</taxon>
        <taxon>Mycenaceae</taxon>
        <taxon>Mycena</taxon>
    </lineage>
</organism>
<sequence length="142" mass="15924">MPIRPENRARYPANWKSEIRPRILARAKNCCERCKAKNGTTIARHVDGITYMTEDGRVHDASNGDFYGYARGSEYPAGSMVTIVLTIAHLDHTPENCTDGNLLALCQRCHLRNDRKHHAISRKKNRAADAGQLQLAGLEARL</sequence>
<keyword evidence="2" id="KW-1185">Reference proteome</keyword>
<dbReference type="Proteomes" id="UP000815677">
    <property type="component" value="Unassembled WGS sequence"/>
</dbReference>
<accession>A0ABQ0L143</accession>
<evidence type="ECO:0000313" key="2">
    <source>
        <dbReference type="Proteomes" id="UP000815677"/>
    </source>
</evidence>
<evidence type="ECO:0000313" key="1">
    <source>
        <dbReference type="EMBL" id="GAT44595.1"/>
    </source>
</evidence>
<name>A0ABQ0L143_MYCCL</name>
<protein>
    <recommendedName>
        <fullName evidence="3">HNH endonuclease</fullName>
    </recommendedName>
</protein>
<evidence type="ECO:0008006" key="3">
    <source>
        <dbReference type="Google" id="ProtNLM"/>
    </source>
</evidence>